<gene>
    <name evidence="1" type="ORF">HH216_13905</name>
</gene>
<evidence type="ECO:0000313" key="2">
    <source>
        <dbReference type="Proteomes" id="UP000501128"/>
    </source>
</evidence>
<name>A0A7L5DLN5_9BACT</name>
<reference evidence="1 2" key="1">
    <citation type="submission" date="2020-04" db="EMBL/GenBank/DDBJ databases">
        <title>Genome sequencing of novel species.</title>
        <authorList>
            <person name="Heo J."/>
            <person name="Kim S.-J."/>
            <person name="Kim J.-S."/>
            <person name="Hong S.-B."/>
            <person name="Kwon S.-W."/>
        </authorList>
    </citation>
    <scope>NUCLEOTIDE SEQUENCE [LARGE SCALE GENOMIC DNA]</scope>
    <source>
        <strain evidence="1 2">CJU-R4</strain>
    </source>
</reference>
<keyword evidence="2" id="KW-1185">Reference proteome</keyword>
<dbReference type="RefSeq" id="WP_169551348.1">
    <property type="nucleotide sequence ID" value="NZ_CP051677.1"/>
</dbReference>
<dbReference type="AlphaFoldDB" id="A0A7L5DLN5"/>
<dbReference type="EMBL" id="CP051677">
    <property type="protein sequence ID" value="QJD79384.1"/>
    <property type="molecule type" value="Genomic_DNA"/>
</dbReference>
<proteinExistence type="predicted"/>
<dbReference type="Proteomes" id="UP000501128">
    <property type="component" value="Chromosome"/>
</dbReference>
<sequence length="175" mass="19578">MNVWLLYLLLSLPMTTSQQPTPPRFQKILRFNVYTFVVKSEMSDSGSTATVAAYRGGLLLTRLVQPVGGALLGADVGDLDENRLPELYLYAAGQTDTTYGRVYGWQFLPERLATISLTIPSAPAPAFRGNDRFTLTKNSLCHLVPIYKGGQQTNMAQRVCYRLRPLRENYQLLAD</sequence>
<organism evidence="1 2">
    <name type="scientific">Spirosoma rhododendri</name>
    <dbReference type="NCBI Taxonomy" id="2728024"/>
    <lineage>
        <taxon>Bacteria</taxon>
        <taxon>Pseudomonadati</taxon>
        <taxon>Bacteroidota</taxon>
        <taxon>Cytophagia</taxon>
        <taxon>Cytophagales</taxon>
        <taxon>Cytophagaceae</taxon>
        <taxon>Spirosoma</taxon>
    </lineage>
</organism>
<evidence type="ECO:0000313" key="1">
    <source>
        <dbReference type="EMBL" id="QJD79384.1"/>
    </source>
</evidence>
<protein>
    <submittedName>
        <fullName evidence="1">Uncharacterized protein</fullName>
    </submittedName>
</protein>
<dbReference type="KEGG" id="srho:HH216_13905"/>
<accession>A0A7L5DLN5</accession>